<evidence type="ECO:0000256" key="2">
    <source>
        <dbReference type="SAM" id="Phobius"/>
    </source>
</evidence>
<keyword evidence="2" id="KW-0472">Membrane</keyword>
<organism evidence="3 4">
    <name type="scientific">Gordonia sputi NBRC 100414</name>
    <dbReference type="NCBI Taxonomy" id="1089453"/>
    <lineage>
        <taxon>Bacteria</taxon>
        <taxon>Bacillati</taxon>
        <taxon>Actinomycetota</taxon>
        <taxon>Actinomycetes</taxon>
        <taxon>Mycobacteriales</taxon>
        <taxon>Gordoniaceae</taxon>
        <taxon>Gordonia</taxon>
    </lineage>
</organism>
<keyword evidence="2" id="KW-1133">Transmembrane helix</keyword>
<dbReference type="EMBL" id="BAFC01000023">
    <property type="protein sequence ID" value="GAB37941.1"/>
    <property type="molecule type" value="Genomic_DNA"/>
</dbReference>
<feature type="compositionally biased region" description="Pro residues" evidence="1">
    <location>
        <begin position="16"/>
        <end position="25"/>
    </location>
</feature>
<keyword evidence="4" id="KW-1185">Reference proteome</keyword>
<dbReference type="RefSeq" id="WP_005203152.1">
    <property type="nucleotide sequence ID" value="NZ_BAFC01000023.1"/>
</dbReference>
<feature type="compositionally biased region" description="Basic and acidic residues" evidence="1">
    <location>
        <begin position="1"/>
        <end position="12"/>
    </location>
</feature>
<dbReference type="Proteomes" id="UP000005845">
    <property type="component" value="Unassembled WGS sequence"/>
</dbReference>
<reference evidence="3 4" key="1">
    <citation type="submission" date="2012-02" db="EMBL/GenBank/DDBJ databases">
        <title>Whole genome shotgun sequence of Gordonia sputi NBRC 100414.</title>
        <authorList>
            <person name="Yoshida I."/>
            <person name="Hosoyama A."/>
            <person name="Tsuchikane K."/>
            <person name="Katsumata H."/>
            <person name="Yamazaki S."/>
            <person name="Fujita N."/>
        </authorList>
    </citation>
    <scope>NUCLEOTIDE SEQUENCE [LARGE SCALE GENOMIC DNA]</scope>
    <source>
        <strain evidence="3 4">NBRC 100414</strain>
    </source>
</reference>
<evidence type="ECO:0000313" key="3">
    <source>
        <dbReference type="EMBL" id="GAB37941.1"/>
    </source>
</evidence>
<feature type="region of interest" description="Disordered" evidence="1">
    <location>
        <begin position="1"/>
        <end position="33"/>
    </location>
</feature>
<dbReference type="AlphaFoldDB" id="H5TWT3"/>
<sequence length="96" mass="10183">MTTTPEEPRDADSTATPPPVVPDESPPVEEQRAELARTVDALTDKLDVPTRLTAAASQKAHDAATTAKDNKQTLIGGAVVAAMAIGVILAIRRRRR</sequence>
<proteinExistence type="predicted"/>
<protein>
    <recommendedName>
        <fullName evidence="5">Deoxyuridine 5'-triphosphate nucleotidohydrolase</fullName>
    </recommendedName>
</protein>
<evidence type="ECO:0000313" key="4">
    <source>
        <dbReference type="Proteomes" id="UP000005845"/>
    </source>
</evidence>
<evidence type="ECO:0000256" key="1">
    <source>
        <dbReference type="SAM" id="MobiDB-lite"/>
    </source>
</evidence>
<feature type="transmembrane region" description="Helical" evidence="2">
    <location>
        <begin position="74"/>
        <end position="91"/>
    </location>
</feature>
<evidence type="ECO:0008006" key="5">
    <source>
        <dbReference type="Google" id="ProtNLM"/>
    </source>
</evidence>
<gene>
    <name evidence="3" type="ORF">GOSPT_023_00100</name>
</gene>
<name>H5TWT3_9ACTN</name>
<dbReference type="eggNOG" id="ENOG5033GD4">
    <property type="taxonomic scope" value="Bacteria"/>
</dbReference>
<comment type="caution">
    <text evidence="3">The sequence shown here is derived from an EMBL/GenBank/DDBJ whole genome shotgun (WGS) entry which is preliminary data.</text>
</comment>
<keyword evidence="2" id="KW-0812">Transmembrane</keyword>
<accession>H5TWT3</accession>
<dbReference type="InterPro" id="IPR022062">
    <property type="entry name" value="DUF3618"/>
</dbReference>
<dbReference type="Pfam" id="PF12277">
    <property type="entry name" value="DUF3618"/>
    <property type="match status" value="1"/>
</dbReference>